<dbReference type="InterPro" id="IPR050833">
    <property type="entry name" value="Poly_Biosynth_Transport"/>
</dbReference>
<keyword evidence="3 6" id="KW-0812">Transmembrane</keyword>
<feature type="transmembrane region" description="Helical" evidence="6">
    <location>
        <begin position="353"/>
        <end position="374"/>
    </location>
</feature>
<evidence type="ECO:0008006" key="9">
    <source>
        <dbReference type="Google" id="ProtNLM"/>
    </source>
</evidence>
<evidence type="ECO:0000256" key="6">
    <source>
        <dbReference type="SAM" id="Phobius"/>
    </source>
</evidence>
<evidence type="ECO:0000256" key="3">
    <source>
        <dbReference type="ARBA" id="ARBA00022692"/>
    </source>
</evidence>
<evidence type="ECO:0000256" key="4">
    <source>
        <dbReference type="ARBA" id="ARBA00022989"/>
    </source>
</evidence>
<dbReference type="OrthoDB" id="109075at2"/>
<dbReference type="EMBL" id="QHKM01000004">
    <property type="protein sequence ID" value="RAK65785.1"/>
    <property type="molecule type" value="Genomic_DNA"/>
</dbReference>
<feature type="transmembrane region" description="Helical" evidence="6">
    <location>
        <begin position="443"/>
        <end position="464"/>
    </location>
</feature>
<evidence type="ECO:0000256" key="1">
    <source>
        <dbReference type="ARBA" id="ARBA00004651"/>
    </source>
</evidence>
<comment type="caution">
    <text evidence="7">The sequence shown here is derived from an EMBL/GenBank/DDBJ whole genome shotgun (WGS) entry which is preliminary data.</text>
</comment>
<keyword evidence="2" id="KW-1003">Cell membrane</keyword>
<feature type="transmembrane region" description="Helical" evidence="6">
    <location>
        <begin position="314"/>
        <end position="333"/>
    </location>
</feature>
<reference evidence="8" key="1">
    <citation type="submission" date="2018-05" db="EMBL/GenBank/DDBJ databases">
        <authorList>
            <person name="Nie L."/>
        </authorList>
    </citation>
    <scope>NUCLEOTIDE SEQUENCE [LARGE SCALE GENOMIC DNA]</scope>
    <source>
        <strain evidence="8">NL</strain>
    </source>
</reference>
<accession>A0A328BGM9</accession>
<evidence type="ECO:0000313" key="7">
    <source>
        <dbReference type="EMBL" id="RAK65785.1"/>
    </source>
</evidence>
<proteinExistence type="predicted"/>
<evidence type="ECO:0000313" key="8">
    <source>
        <dbReference type="Proteomes" id="UP000248553"/>
    </source>
</evidence>
<feature type="transmembrane region" description="Helical" evidence="6">
    <location>
        <begin position="381"/>
        <end position="401"/>
    </location>
</feature>
<feature type="transmembrane region" description="Helical" evidence="6">
    <location>
        <begin position="407"/>
        <end position="431"/>
    </location>
</feature>
<dbReference type="AlphaFoldDB" id="A0A328BGM9"/>
<dbReference type="Pfam" id="PF13440">
    <property type="entry name" value="Polysacc_synt_3"/>
    <property type="match status" value="1"/>
</dbReference>
<comment type="subcellular location">
    <subcellularLocation>
        <location evidence="1">Cell membrane</location>
        <topology evidence="1">Multi-pass membrane protein</topology>
    </subcellularLocation>
</comment>
<evidence type="ECO:0000256" key="2">
    <source>
        <dbReference type="ARBA" id="ARBA00022475"/>
    </source>
</evidence>
<feature type="transmembrane region" description="Helical" evidence="6">
    <location>
        <begin position="238"/>
        <end position="263"/>
    </location>
</feature>
<dbReference type="RefSeq" id="WP_111478695.1">
    <property type="nucleotide sequence ID" value="NZ_QHKM01000004.1"/>
</dbReference>
<organism evidence="7 8">
    <name type="scientific">Hymenobacter edaphi</name>
    <dbReference type="NCBI Taxonomy" id="2211146"/>
    <lineage>
        <taxon>Bacteria</taxon>
        <taxon>Pseudomonadati</taxon>
        <taxon>Bacteroidota</taxon>
        <taxon>Cytophagia</taxon>
        <taxon>Cytophagales</taxon>
        <taxon>Hymenobacteraceae</taxon>
        <taxon>Hymenobacter</taxon>
    </lineage>
</organism>
<gene>
    <name evidence="7" type="ORF">DLM85_13775</name>
</gene>
<dbReference type="Proteomes" id="UP000248553">
    <property type="component" value="Unassembled WGS sequence"/>
</dbReference>
<feature type="transmembrane region" description="Helical" evidence="6">
    <location>
        <begin position="26"/>
        <end position="47"/>
    </location>
</feature>
<sequence>MSQTPLKRLQELLQSLRQRGSFTRNLAITLSGSTLSTLIGILLTPVVSRIYHPAAYGQFAVYNALISNLNLLSTLSFPGAFLLPRRRSQFLALVQLTILVSLTTCGLLAFGLGVAGPWVMHQLHVEALGNWLYTLPVMLLVFNLNNVLSTWYMRDKQFGKRVGVEIATSLGGRAFTIGYGLLTGGHVAGLLLADFLNRVVSTVTLAAGSIRHEFREVLRQFSWKRLRLVAYKYRDFPLVYLPGGYVYILSTQLPVFLLAPAFGAEAVGLYSFSMSLLEMPINVLGAAIAPVYMQKAAETYQTEPERLPGITLNLYYKLLYLGVLPFSIVTVYGDVLFRVVFGAKWEQAGVFTAYLGFYSLFKLLSLGTAGIYTITERQKYYLYANILLLAVRALGLSIGISQHNLDLTLLLFGVGSLLATFAVDLHVLYLLRLPVLRIALRTVGLIGVTLLLVWLTRLGLAHYLPFFR</sequence>
<keyword evidence="5 6" id="KW-0472">Membrane</keyword>
<feature type="transmembrane region" description="Helical" evidence="6">
    <location>
        <begin position="59"/>
        <end position="83"/>
    </location>
</feature>
<dbReference type="GO" id="GO:0005886">
    <property type="term" value="C:plasma membrane"/>
    <property type="evidence" value="ECO:0007669"/>
    <property type="project" value="UniProtKB-SubCell"/>
</dbReference>
<dbReference type="PANTHER" id="PTHR30250:SF11">
    <property type="entry name" value="O-ANTIGEN TRANSPORTER-RELATED"/>
    <property type="match status" value="1"/>
</dbReference>
<name>A0A328BGM9_9BACT</name>
<protein>
    <recommendedName>
        <fullName evidence="9">Polysaccharide biosynthesis protein</fullName>
    </recommendedName>
</protein>
<keyword evidence="4 6" id="KW-1133">Transmembrane helix</keyword>
<feature type="transmembrane region" description="Helical" evidence="6">
    <location>
        <begin position="131"/>
        <end position="153"/>
    </location>
</feature>
<feature type="transmembrane region" description="Helical" evidence="6">
    <location>
        <begin position="90"/>
        <end position="119"/>
    </location>
</feature>
<keyword evidence="8" id="KW-1185">Reference proteome</keyword>
<feature type="transmembrane region" description="Helical" evidence="6">
    <location>
        <begin position="269"/>
        <end position="293"/>
    </location>
</feature>
<evidence type="ECO:0000256" key="5">
    <source>
        <dbReference type="ARBA" id="ARBA00023136"/>
    </source>
</evidence>
<dbReference type="PANTHER" id="PTHR30250">
    <property type="entry name" value="PST FAMILY PREDICTED COLANIC ACID TRANSPORTER"/>
    <property type="match status" value="1"/>
</dbReference>